<dbReference type="GO" id="GO:0003723">
    <property type="term" value="F:RNA binding"/>
    <property type="evidence" value="ECO:0007669"/>
    <property type="project" value="InterPro"/>
</dbReference>
<protein>
    <submittedName>
        <fullName evidence="2">SymE family type I addiction module toxin</fullName>
    </submittedName>
</protein>
<dbReference type="GO" id="GO:0016788">
    <property type="term" value="F:hydrolase activity, acting on ester bonds"/>
    <property type="evidence" value="ECO:0007669"/>
    <property type="project" value="InterPro"/>
</dbReference>
<dbReference type="GO" id="GO:0005737">
    <property type="term" value="C:cytoplasm"/>
    <property type="evidence" value="ECO:0007669"/>
    <property type="project" value="InterPro"/>
</dbReference>
<evidence type="ECO:0000259" key="1">
    <source>
        <dbReference type="Pfam" id="PF08845"/>
    </source>
</evidence>
<organism evidence="2 3">
    <name type="scientific">Candidatus Pseudobacter hemicellulosilyticus</name>
    <dbReference type="NCBI Taxonomy" id="3121375"/>
    <lineage>
        <taxon>Bacteria</taxon>
        <taxon>Pseudomonadati</taxon>
        <taxon>Bacteroidota</taxon>
        <taxon>Chitinophagia</taxon>
        <taxon>Chitinophagales</taxon>
        <taxon>Chitinophagaceae</taxon>
        <taxon>Pseudobacter</taxon>
    </lineage>
</organism>
<dbReference type="EMBL" id="CP119311">
    <property type="protein sequence ID" value="WEK33598.1"/>
    <property type="molecule type" value="Genomic_DNA"/>
</dbReference>
<name>A0AAJ5WQ20_9BACT</name>
<dbReference type="AlphaFoldDB" id="A0AAJ5WQ20"/>
<dbReference type="GO" id="GO:0016070">
    <property type="term" value="P:RNA metabolic process"/>
    <property type="evidence" value="ECO:0007669"/>
    <property type="project" value="InterPro"/>
</dbReference>
<feature type="domain" description="Toxin SymE-like" evidence="1">
    <location>
        <begin position="30"/>
        <end position="61"/>
    </location>
</feature>
<gene>
    <name evidence="2" type="ORF">P0Y53_13990</name>
</gene>
<dbReference type="Proteomes" id="UP001220610">
    <property type="component" value="Chromosome"/>
</dbReference>
<evidence type="ECO:0000313" key="2">
    <source>
        <dbReference type="EMBL" id="WEK33598.1"/>
    </source>
</evidence>
<accession>A0AAJ5WQ20</accession>
<evidence type="ECO:0000313" key="3">
    <source>
        <dbReference type="Proteomes" id="UP001220610"/>
    </source>
</evidence>
<dbReference type="Pfam" id="PF08845">
    <property type="entry name" value="SymE_toxin"/>
    <property type="match status" value="1"/>
</dbReference>
<sequence length="69" mass="7509">MKNTDPLLNNWRLSGSQSTDIASENSSLLEIQLVGKWLDAIGFTAGKPVMILIEPNKITLTIPNVDGEV</sequence>
<reference evidence="2" key="1">
    <citation type="submission" date="2023-03" db="EMBL/GenBank/DDBJ databases">
        <title>Andean soil-derived lignocellulolytic bacterial consortium as a source of novel taxa and putative plastic-active enzymes.</title>
        <authorList>
            <person name="Diaz-Garcia L."/>
            <person name="Chuvochina M."/>
            <person name="Feuerriegel G."/>
            <person name="Bunk B."/>
            <person name="Sproer C."/>
            <person name="Streit W.R."/>
            <person name="Rodriguez L.M."/>
            <person name="Overmann J."/>
            <person name="Jimenez D.J."/>
        </authorList>
    </citation>
    <scope>NUCLEOTIDE SEQUENCE</scope>
    <source>
        <strain evidence="2">MAG 7</strain>
    </source>
</reference>
<proteinExistence type="predicted"/>
<dbReference type="InterPro" id="IPR014944">
    <property type="entry name" value="Toxin_SymE-like"/>
</dbReference>